<dbReference type="Proteomes" id="UP000636793">
    <property type="component" value="Unassembled WGS sequence"/>
</dbReference>
<dbReference type="PANTHER" id="PTHR42830:SF2">
    <property type="entry name" value="OSMC_OHR FAMILY PROTEIN"/>
    <property type="match status" value="1"/>
</dbReference>
<dbReference type="InterPro" id="IPR015946">
    <property type="entry name" value="KH_dom-like_a/b"/>
</dbReference>
<comment type="caution">
    <text evidence="1">The sequence shown here is derived from an EMBL/GenBank/DDBJ whole genome shotgun (WGS) entry which is preliminary data.</text>
</comment>
<dbReference type="Pfam" id="PF02566">
    <property type="entry name" value="OsmC"/>
    <property type="match status" value="1"/>
</dbReference>
<evidence type="ECO:0000313" key="2">
    <source>
        <dbReference type="Proteomes" id="UP000636793"/>
    </source>
</evidence>
<gene>
    <name evidence="1" type="ORF">GCM10011492_16420</name>
</gene>
<proteinExistence type="predicted"/>
<name>A0A916T101_9MICO</name>
<protein>
    <submittedName>
        <fullName evidence="1">Peroxiredoxin</fullName>
    </submittedName>
</protein>
<sequence length="148" mass="16298">MTTHLYDAALTWTGSTSDYRSYTRSHQVTANNSTLKLSADKAFRGDPTQLNPEALLVAAASSCQLLSFLAVAAQAKVDVISYEDDAEGAMPDEQHPVRISRIVLNPHIRVRGTEPDVVHELLHKAHDQCYIANSLTTDIRLEPTIEVV</sequence>
<dbReference type="Gene3D" id="3.30.300.20">
    <property type="match status" value="1"/>
</dbReference>
<dbReference type="RefSeq" id="WP_188836455.1">
    <property type="nucleotide sequence ID" value="NZ_BMHI01000002.1"/>
</dbReference>
<organism evidence="1 2">
    <name type="scientific">Flexivirga endophytica</name>
    <dbReference type="NCBI Taxonomy" id="1849103"/>
    <lineage>
        <taxon>Bacteria</taxon>
        <taxon>Bacillati</taxon>
        <taxon>Actinomycetota</taxon>
        <taxon>Actinomycetes</taxon>
        <taxon>Micrococcales</taxon>
        <taxon>Dermacoccaceae</taxon>
        <taxon>Flexivirga</taxon>
    </lineage>
</organism>
<dbReference type="InterPro" id="IPR003718">
    <property type="entry name" value="OsmC/Ohr_fam"/>
</dbReference>
<dbReference type="SUPFAM" id="SSF82784">
    <property type="entry name" value="OsmC-like"/>
    <property type="match status" value="1"/>
</dbReference>
<dbReference type="PANTHER" id="PTHR42830">
    <property type="entry name" value="OSMOTICALLY INDUCIBLE FAMILY PROTEIN"/>
    <property type="match status" value="1"/>
</dbReference>
<accession>A0A916T101</accession>
<dbReference type="EMBL" id="BMHI01000002">
    <property type="protein sequence ID" value="GGB26861.1"/>
    <property type="molecule type" value="Genomic_DNA"/>
</dbReference>
<reference evidence="1" key="2">
    <citation type="submission" date="2020-09" db="EMBL/GenBank/DDBJ databases">
        <authorList>
            <person name="Sun Q."/>
            <person name="Zhou Y."/>
        </authorList>
    </citation>
    <scope>NUCLEOTIDE SEQUENCE</scope>
    <source>
        <strain evidence="1">CGMCC 1.15085</strain>
    </source>
</reference>
<dbReference type="InterPro" id="IPR052707">
    <property type="entry name" value="OsmC_Ohr_Peroxiredoxin"/>
</dbReference>
<keyword evidence="2" id="KW-1185">Reference proteome</keyword>
<reference evidence="1" key="1">
    <citation type="journal article" date="2014" name="Int. J. Syst. Evol. Microbiol.">
        <title>Complete genome sequence of Corynebacterium casei LMG S-19264T (=DSM 44701T), isolated from a smear-ripened cheese.</title>
        <authorList>
            <consortium name="US DOE Joint Genome Institute (JGI-PGF)"/>
            <person name="Walter F."/>
            <person name="Albersmeier A."/>
            <person name="Kalinowski J."/>
            <person name="Ruckert C."/>
        </authorList>
    </citation>
    <scope>NUCLEOTIDE SEQUENCE</scope>
    <source>
        <strain evidence="1">CGMCC 1.15085</strain>
    </source>
</reference>
<dbReference type="AlphaFoldDB" id="A0A916T101"/>
<dbReference type="InterPro" id="IPR036102">
    <property type="entry name" value="OsmC/Ohrsf"/>
</dbReference>
<evidence type="ECO:0000313" key="1">
    <source>
        <dbReference type="EMBL" id="GGB26861.1"/>
    </source>
</evidence>